<keyword evidence="4" id="KW-1185">Reference proteome</keyword>
<dbReference type="SUPFAM" id="SSF56601">
    <property type="entry name" value="beta-lactamase/transpeptidase-like"/>
    <property type="match status" value="1"/>
</dbReference>
<dbReference type="Pfam" id="PF00144">
    <property type="entry name" value="Beta-lactamase"/>
    <property type="match status" value="1"/>
</dbReference>
<evidence type="ECO:0000259" key="2">
    <source>
        <dbReference type="Pfam" id="PF00144"/>
    </source>
</evidence>
<dbReference type="EMBL" id="FSRJ01000005">
    <property type="protein sequence ID" value="SIO27647.1"/>
    <property type="molecule type" value="Genomic_DNA"/>
</dbReference>
<dbReference type="InterPro" id="IPR001466">
    <property type="entry name" value="Beta-lactam-related"/>
</dbReference>
<organism evidence="3 4">
    <name type="scientific">Agromyces cerinus subsp. cerinus</name>
    <dbReference type="NCBI Taxonomy" id="232089"/>
    <lineage>
        <taxon>Bacteria</taxon>
        <taxon>Bacillati</taxon>
        <taxon>Actinomycetota</taxon>
        <taxon>Actinomycetes</taxon>
        <taxon>Micrococcales</taxon>
        <taxon>Microbacteriaceae</taxon>
        <taxon>Agromyces</taxon>
    </lineage>
</organism>
<dbReference type="AlphaFoldDB" id="A0A1N6I6J2"/>
<feature type="domain" description="Beta-lactamase-related" evidence="2">
    <location>
        <begin position="27"/>
        <end position="349"/>
    </location>
</feature>
<dbReference type="InterPro" id="IPR050789">
    <property type="entry name" value="Diverse_Enzym_Activities"/>
</dbReference>
<evidence type="ECO:0000313" key="3">
    <source>
        <dbReference type="EMBL" id="SIO27647.1"/>
    </source>
</evidence>
<sequence>MSAPETLLGAAAAAMIAPSAGSPAGCVIGVDLDGERQVAAAGLAAPEHPTPVPMHRGTLHDLASVSKVVGTTTALHRLASMGELDVDDLVTRFVPAFGGHAETSVRDLLQHRAGLQEWQPLYLAPGDDPFATIDALPLRYALRSERHYSDLGFMHLGRVVEAVAGLPLDAAVRDLVARPLGLRSLGYGPVAGEAATSSHGDEAERRMVATGHPYPVAWSDAGFAWRTAPVNGEANDGNCFHAFGGVAGHAGLFGSIDDVLDVAATLSRADERPELWDPEVTADFSAAGPDAEQALGWRRRELVVQGERMPLLWHPGFTGCAVGFVPGRGIAVAFASNRLLAAEPAPTDLHWQRVLDTLASTLSTQE</sequence>
<dbReference type="STRING" id="232089.SAMN05443544_3742"/>
<dbReference type="PANTHER" id="PTHR43283:SF11">
    <property type="entry name" value="BETA-LACTAMASE-RELATED DOMAIN-CONTAINING PROTEIN"/>
    <property type="match status" value="1"/>
</dbReference>
<protein>
    <submittedName>
        <fullName evidence="3">CubicO group peptidase, beta-lactamase class C family</fullName>
    </submittedName>
</protein>
<dbReference type="GO" id="GO:0016787">
    <property type="term" value="F:hydrolase activity"/>
    <property type="evidence" value="ECO:0007669"/>
    <property type="project" value="UniProtKB-KW"/>
</dbReference>
<reference evidence="4" key="1">
    <citation type="submission" date="2016-11" db="EMBL/GenBank/DDBJ databases">
        <authorList>
            <person name="Varghese N."/>
            <person name="Submissions S."/>
        </authorList>
    </citation>
    <scope>NUCLEOTIDE SEQUENCE [LARGE SCALE GENOMIC DNA]</scope>
    <source>
        <strain evidence="4">DSM 8595</strain>
    </source>
</reference>
<dbReference type="RefSeq" id="WP_074261852.1">
    <property type="nucleotide sequence ID" value="NZ_FSRJ01000005.1"/>
</dbReference>
<dbReference type="OrthoDB" id="4281716at2"/>
<gene>
    <name evidence="3" type="ORF">SAMN05443544_3742</name>
</gene>
<dbReference type="InterPro" id="IPR012338">
    <property type="entry name" value="Beta-lactam/transpept-like"/>
</dbReference>
<evidence type="ECO:0000256" key="1">
    <source>
        <dbReference type="ARBA" id="ARBA00022801"/>
    </source>
</evidence>
<keyword evidence="1" id="KW-0378">Hydrolase</keyword>
<evidence type="ECO:0000313" key="4">
    <source>
        <dbReference type="Proteomes" id="UP000184699"/>
    </source>
</evidence>
<dbReference type="Gene3D" id="3.40.710.10">
    <property type="entry name" value="DD-peptidase/beta-lactamase superfamily"/>
    <property type="match status" value="1"/>
</dbReference>
<dbReference type="PANTHER" id="PTHR43283">
    <property type="entry name" value="BETA-LACTAMASE-RELATED"/>
    <property type="match status" value="1"/>
</dbReference>
<proteinExistence type="predicted"/>
<dbReference type="Proteomes" id="UP000184699">
    <property type="component" value="Unassembled WGS sequence"/>
</dbReference>
<accession>A0A1N6I6J2</accession>
<name>A0A1N6I6J2_9MICO</name>